<accession>A0A2S5A489</accession>
<dbReference type="Pfam" id="PF04264">
    <property type="entry name" value="YceI"/>
    <property type="match status" value="1"/>
</dbReference>
<dbReference type="InterPro" id="IPR036761">
    <property type="entry name" value="TTHA0802/YceI-like_sf"/>
</dbReference>
<dbReference type="RefSeq" id="WP_103788543.1">
    <property type="nucleotide sequence ID" value="NZ_PQVF01000005.1"/>
</dbReference>
<dbReference type="SUPFAM" id="SSF101874">
    <property type="entry name" value="YceI-like"/>
    <property type="match status" value="1"/>
</dbReference>
<keyword evidence="4" id="KW-1185">Reference proteome</keyword>
<keyword evidence="1" id="KW-0732">Signal</keyword>
<evidence type="ECO:0000259" key="2">
    <source>
        <dbReference type="Pfam" id="PF04264"/>
    </source>
</evidence>
<dbReference type="InterPro" id="IPR007372">
    <property type="entry name" value="Lipid/polyisoprenoid-bd_YceI"/>
</dbReference>
<feature type="domain" description="Lipid/polyisoprenoid-binding YceI-like" evidence="2">
    <location>
        <begin position="55"/>
        <end position="178"/>
    </location>
</feature>
<dbReference type="EMBL" id="PQVF01000005">
    <property type="protein sequence ID" value="POY36933.1"/>
    <property type="molecule type" value="Genomic_DNA"/>
</dbReference>
<feature type="signal peptide" evidence="1">
    <location>
        <begin position="1"/>
        <end position="21"/>
    </location>
</feature>
<proteinExistence type="predicted"/>
<comment type="caution">
    <text evidence="3">The sequence shown here is derived from an EMBL/GenBank/DDBJ whole genome shotgun (WGS) entry which is preliminary data.</text>
</comment>
<protein>
    <submittedName>
        <fullName evidence="3">YceI family protein</fullName>
    </submittedName>
</protein>
<name>A0A2S5A489_9SPHI</name>
<dbReference type="PANTHER" id="PTHR34406">
    <property type="entry name" value="PROTEIN YCEI"/>
    <property type="match status" value="1"/>
</dbReference>
<reference evidence="3 4" key="1">
    <citation type="submission" date="2018-01" db="EMBL/GenBank/DDBJ databases">
        <authorList>
            <person name="Gaut B.S."/>
            <person name="Morton B.R."/>
            <person name="Clegg M.T."/>
            <person name="Duvall M.R."/>
        </authorList>
    </citation>
    <scope>NUCLEOTIDE SEQUENCE [LARGE SCALE GENOMIC DNA]</scope>
    <source>
        <strain evidence="3 4">HR-AV</strain>
    </source>
</reference>
<evidence type="ECO:0000313" key="4">
    <source>
        <dbReference type="Proteomes" id="UP000236893"/>
    </source>
</evidence>
<feature type="chain" id="PRO_5015559063" evidence="1">
    <location>
        <begin position="22"/>
        <end position="187"/>
    </location>
</feature>
<evidence type="ECO:0000256" key="1">
    <source>
        <dbReference type="SAM" id="SignalP"/>
    </source>
</evidence>
<gene>
    <name evidence="3" type="ORF">C3K47_07670</name>
</gene>
<dbReference type="Proteomes" id="UP000236893">
    <property type="component" value="Unassembled WGS sequence"/>
</dbReference>
<dbReference type="OrthoDB" id="116832at2"/>
<dbReference type="PANTHER" id="PTHR34406:SF1">
    <property type="entry name" value="PROTEIN YCEI"/>
    <property type="match status" value="1"/>
</dbReference>
<dbReference type="AlphaFoldDB" id="A0A2S5A489"/>
<sequence length="187" mass="21108">MKIALFIVGLIVFIGAETTCAQTQLVSRNAIMSFFSSAPIEDIKAESKTGYSILDVQANTIYFKVDMRTFKFRKGLMQEHFNENYMETDKYPYAEFKGKIKEPVDFSKDGTYDITVTGDLLLHNVKQNYSTKAVLTIKNGNISGSSNFPVKLEDHNIKIPTLLIKNIAEVVQVTVNVTYENSLARKM</sequence>
<evidence type="ECO:0000313" key="3">
    <source>
        <dbReference type="EMBL" id="POY36933.1"/>
    </source>
</evidence>
<organism evidence="3 4">
    <name type="scientific">Solitalea longa</name>
    <dbReference type="NCBI Taxonomy" id="2079460"/>
    <lineage>
        <taxon>Bacteria</taxon>
        <taxon>Pseudomonadati</taxon>
        <taxon>Bacteroidota</taxon>
        <taxon>Sphingobacteriia</taxon>
        <taxon>Sphingobacteriales</taxon>
        <taxon>Sphingobacteriaceae</taxon>
        <taxon>Solitalea</taxon>
    </lineage>
</organism>
<dbReference type="Gene3D" id="2.40.128.110">
    <property type="entry name" value="Lipid/polyisoprenoid-binding, YceI-like"/>
    <property type="match status" value="1"/>
</dbReference>